<dbReference type="Pfam" id="PF02931">
    <property type="entry name" value="Neur_chan_LBD"/>
    <property type="match status" value="1"/>
</dbReference>
<evidence type="ECO:0000256" key="4">
    <source>
        <dbReference type="ARBA" id="ARBA00023136"/>
    </source>
</evidence>
<feature type="transmembrane region" description="Helical" evidence="5">
    <location>
        <begin position="140"/>
        <end position="161"/>
    </location>
</feature>
<comment type="subcellular location">
    <subcellularLocation>
        <location evidence="1">Membrane</location>
        <topology evidence="1">Multi-pass membrane protein</topology>
    </subcellularLocation>
</comment>
<evidence type="ECO:0000256" key="1">
    <source>
        <dbReference type="ARBA" id="ARBA00004141"/>
    </source>
</evidence>
<keyword evidence="2 5" id="KW-0812">Transmembrane</keyword>
<feature type="transmembrane region" description="Helical" evidence="5">
    <location>
        <begin position="81"/>
        <end position="104"/>
    </location>
</feature>
<name>A0A9D4QG89_RHISA</name>
<dbReference type="InterPro" id="IPR036719">
    <property type="entry name" value="Neuro-gated_channel_TM_sf"/>
</dbReference>
<dbReference type="Proteomes" id="UP000821837">
    <property type="component" value="Chromosome 10"/>
</dbReference>
<dbReference type="GO" id="GO:0005230">
    <property type="term" value="F:extracellular ligand-gated monoatomic ion channel activity"/>
    <property type="evidence" value="ECO:0007669"/>
    <property type="project" value="InterPro"/>
</dbReference>
<evidence type="ECO:0000256" key="2">
    <source>
        <dbReference type="ARBA" id="ARBA00022692"/>
    </source>
</evidence>
<sequence length="244" mass="26282">MVSLTSAGEATWCPLYSISGICETDMSDFPFDRHSCHVAFTNAMSQEKDVNLTLAGQPTLPEQEHSEFAVLSIEGKRRTSLHLFTVLLPTVAVVLLSLLVFWLPPESERKLTLVGAALLMSLLLLYRADETVSYSGKVPRIVKVVGGGVLMNALIAASAVLSTNMARSPPSCALPVFLVKLSEFVAHRLPCPCPAGRSGIGDDEGGVQNKSFNNAVAREWYTAARALDRVLGLVFTAAYVVLCL</sequence>
<dbReference type="SUPFAM" id="SSF63712">
    <property type="entry name" value="Nicotinic receptor ligand binding domain-like"/>
    <property type="match status" value="1"/>
</dbReference>
<dbReference type="GO" id="GO:0004888">
    <property type="term" value="F:transmembrane signaling receptor activity"/>
    <property type="evidence" value="ECO:0007669"/>
    <property type="project" value="InterPro"/>
</dbReference>
<dbReference type="SUPFAM" id="SSF90112">
    <property type="entry name" value="Neurotransmitter-gated ion-channel transmembrane pore"/>
    <property type="match status" value="1"/>
</dbReference>
<feature type="transmembrane region" description="Helical" evidence="5">
    <location>
        <begin position="110"/>
        <end position="128"/>
    </location>
</feature>
<dbReference type="EMBL" id="JABSTV010001246">
    <property type="protein sequence ID" value="KAH7976178.1"/>
    <property type="molecule type" value="Genomic_DNA"/>
</dbReference>
<organism evidence="7 8">
    <name type="scientific">Rhipicephalus sanguineus</name>
    <name type="common">Brown dog tick</name>
    <name type="synonym">Ixodes sanguineus</name>
    <dbReference type="NCBI Taxonomy" id="34632"/>
    <lineage>
        <taxon>Eukaryota</taxon>
        <taxon>Metazoa</taxon>
        <taxon>Ecdysozoa</taxon>
        <taxon>Arthropoda</taxon>
        <taxon>Chelicerata</taxon>
        <taxon>Arachnida</taxon>
        <taxon>Acari</taxon>
        <taxon>Parasitiformes</taxon>
        <taxon>Ixodida</taxon>
        <taxon>Ixodoidea</taxon>
        <taxon>Ixodidae</taxon>
        <taxon>Rhipicephalinae</taxon>
        <taxon>Rhipicephalus</taxon>
        <taxon>Rhipicephalus</taxon>
    </lineage>
</organism>
<dbReference type="InterPro" id="IPR006202">
    <property type="entry name" value="Neur_chan_lig-bd"/>
</dbReference>
<dbReference type="AlphaFoldDB" id="A0A9D4QG89"/>
<evidence type="ECO:0000259" key="6">
    <source>
        <dbReference type="Pfam" id="PF02931"/>
    </source>
</evidence>
<dbReference type="VEuPathDB" id="VectorBase:RSAN_054382"/>
<dbReference type="GO" id="GO:0016020">
    <property type="term" value="C:membrane"/>
    <property type="evidence" value="ECO:0007669"/>
    <property type="project" value="UniProtKB-SubCell"/>
</dbReference>
<keyword evidence="4 5" id="KW-0472">Membrane</keyword>
<proteinExistence type="predicted"/>
<reference evidence="7" key="2">
    <citation type="submission" date="2021-09" db="EMBL/GenBank/DDBJ databases">
        <authorList>
            <person name="Jia N."/>
            <person name="Wang J."/>
            <person name="Shi W."/>
            <person name="Du L."/>
            <person name="Sun Y."/>
            <person name="Zhan W."/>
            <person name="Jiang J."/>
            <person name="Wang Q."/>
            <person name="Zhang B."/>
            <person name="Ji P."/>
            <person name="Sakyi L.B."/>
            <person name="Cui X."/>
            <person name="Yuan T."/>
            <person name="Jiang B."/>
            <person name="Yang W."/>
            <person name="Lam T.T.-Y."/>
            <person name="Chang Q."/>
            <person name="Ding S."/>
            <person name="Wang X."/>
            <person name="Zhu J."/>
            <person name="Ruan X."/>
            <person name="Zhao L."/>
            <person name="Wei J."/>
            <person name="Que T."/>
            <person name="Du C."/>
            <person name="Cheng J."/>
            <person name="Dai P."/>
            <person name="Han X."/>
            <person name="Huang E."/>
            <person name="Gao Y."/>
            <person name="Liu J."/>
            <person name="Shao H."/>
            <person name="Ye R."/>
            <person name="Li L."/>
            <person name="Wei W."/>
            <person name="Wang X."/>
            <person name="Wang C."/>
            <person name="Huo Q."/>
            <person name="Li W."/>
            <person name="Guo W."/>
            <person name="Chen H."/>
            <person name="Chen S."/>
            <person name="Zhou L."/>
            <person name="Zhou L."/>
            <person name="Ni X."/>
            <person name="Tian J."/>
            <person name="Zhou Y."/>
            <person name="Sheng Y."/>
            <person name="Liu T."/>
            <person name="Pan Y."/>
            <person name="Xia L."/>
            <person name="Li J."/>
            <person name="Zhao F."/>
            <person name="Cao W."/>
        </authorList>
    </citation>
    <scope>NUCLEOTIDE SEQUENCE</scope>
    <source>
        <strain evidence="7">Rsan-2018</strain>
        <tissue evidence="7">Larvae</tissue>
    </source>
</reference>
<evidence type="ECO:0000313" key="7">
    <source>
        <dbReference type="EMBL" id="KAH7976178.1"/>
    </source>
</evidence>
<keyword evidence="3 5" id="KW-1133">Transmembrane helix</keyword>
<reference evidence="7" key="1">
    <citation type="journal article" date="2020" name="Cell">
        <title>Large-Scale Comparative Analyses of Tick Genomes Elucidate Their Genetic Diversity and Vector Capacities.</title>
        <authorList>
            <consortium name="Tick Genome and Microbiome Consortium (TIGMIC)"/>
            <person name="Jia N."/>
            <person name="Wang J."/>
            <person name="Shi W."/>
            <person name="Du L."/>
            <person name="Sun Y."/>
            <person name="Zhan W."/>
            <person name="Jiang J.F."/>
            <person name="Wang Q."/>
            <person name="Zhang B."/>
            <person name="Ji P."/>
            <person name="Bell-Sakyi L."/>
            <person name="Cui X.M."/>
            <person name="Yuan T.T."/>
            <person name="Jiang B.G."/>
            <person name="Yang W.F."/>
            <person name="Lam T.T."/>
            <person name="Chang Q.C."/>
            <person name="Ding S.J."/>
            <person name="Wang X.J."/>
            <person name="Zhu J.G."/>
            <person name="Ruan X.D."/>
            <person name="Zhao L."/>
            <person name="Wei J.T."/>
            <person name="Ye R.Z."/>
            <person name="Que T.C."/>
            <person name="Du C.H."/>
            <person name="Zhou Y.H."/>
            <person name="Cheng J.X."/>
            <person name="Dai P.F."/>
            <person name="Guo W.B."/>
            <person name="Han X.H."/>
            <person name="Huang E.J."/>
            <person name="Li L.F."/>
            <person name="Wei W."/>
            <person name="Gao Y.C."/>
            <person name="Liu J.Z."/>
            <person name="Shao H.Z."/>
            <person name="Wang X."/>
            <person name="Wang C.C."/>
            <person name="Yang T.C."/>
            <person name="Huo Q.B."/>
            <person name="Li W."/>
            <person name="Chen H.Y."/>
            <person name="Chen S.E."/>
            <person name="Zhou L.G."/>
            <person name="Ni X.B."/>
            <person name="Tian J.H."/>
            <person name="Sheng Y."/>
            <person name="Liu T."/>
            <person name="Pan Y.S."/>
            <person name="Xia L.Y."/>
            <person name="Li J."/>
            <person name="Zhao F."/>
            <person name="Cao W.C."/>
        </authorList>
    </citation>
    <scope>NUCLEOTIDE SEQUENCE</scope>
    <source>
        <strain evidence="7">Rsan-2018</strain>
    </source>
</reference>
<dbReference type="Gene3D" id="2.70.170.10">
    <property type="entry name" value="Neurotransmitter-gated ion-channel ligand-binding domain"/>
    <property type="match status" value="1"/>
</dbReference>
<dbReference type="InterPro" id="IPR038050">
    <property type="entry name" value="Neuro_actylchol_rec"/>
</dbReference>
<comment type="caution">
    <text evidence="7">The sequence shown here is derived from an EMBL/GenBank/DDBJ whole genome shotgun (WGS) entry which is preliminary data.</text>
</comment>
<gene>
    <name evidence="7" type="ORF">HPB52_009488</name>
</gene>
<dbReference type="InterPro" id="IPR006201">
    <property type="entry name" value="Neur_channel"/>
</dbReference>
<dbReference type="PANTHER" id="PTHR18945">
    <property type="entry name" value="NEUROTRANSMITTER GATED ION CHANNEL"/>
    <property type="match status" value="1"/>
</dbReference>
<evidence type="ECO:0000256" key="5">
    <source>
        <dbReference type="SAM" id="Phobius"/>
    </source>
</evidence>
<evidence type="ECO:0000256" key="3">
    <source>
        <dbReference type="ARBA" id="ARBA00022989"/>
    </source>
</evidence>
<keyword evidence="8" id="KW-1185">Reference proteome</keyword>
<protein>
    <recommendedName>
        <fullName evidence="6">Neurotransmitter-gated ion-channel ligand-binding domain-containing protein</fullName>
    </recommendedName>
</protein>
<dbReference type="InterPro" id="IPR036734">
    <property type="entry name" value="Neur_chan_lig-bd_sf"/>
</dbReference>
<feature type="domain" description="Neurotransmitter-gated ion-channel ligand-binding" evidence="6">
    <location>
        <begin position="2"/>
        <end position="68"/>
    </location>
</feature>
<accession>A0A9D4QG89</accession>
<dbReference type="Gene3D" id="1.20.58.390">
    <property type="entry name" value="Neurotransmitter-gated ion-channel transmembrane domain"/>
    <property type="match status" value="1"/>
</dbReference>
<evidence type="ECO:0000313" key="8">
    <source>
        <dbReference type="Proteomes" id="UP000821837"/>
    </source>
</evidence>